<dbReference type="EMBL" id="BQNB010014474">
    <property type="protein sequence ID" value="GJT28613.1"/>
    <property type="molecule type" value="Genomic_DNA"/>
</dbReference>
<proteinExistence type="predicted"/>
<sequence length="219" mass="24172">MEEPVYVVSTKMIDEGKVHAKTEDPHEDVGKLEKDGDKTMNEENERKTVKKIAHASKGFVVVLYSDCLFLYAAALRLVQLGKFGVLGVRLGGGFCGMIGFDQIFEGEDETDCVGVRVQYSFVLHPYKAIQDNVFVKRMKAIDVGVDRPSLLLARNGFDGFVQVSIDVVIVGILCMVQGAIQLIPGGRANVQVRRMEEIKIIVLYDASIGHLHMLRESGG</sequence>
<gene>
    <name evidence="2" type="ORF">Tco_0908888</name>
</gene>
<accession>A0ABQ5CP28</accession>
<protein>
    <submittedName>
        <fullName evidence="2">Uncharacterized protein</fullName>
    </submittedName>
</protein>
<reference evidence="2" key="2">
    <citation type="submission" date="2022-01" db="EMBL/GenBank/DDBJ databases">
        <authorList>
            <person name="Yamashiro T."/>
            <person name="Shiraishi A."/>
            <person name="Satake H."/>
            <person name="Nakayama K."/>
        </authorList>
    </citation>
    <scope>NUCLEOTIDE SEQUENCE</scope>
</reference>
<evidence type="ECO:0000256" key="1">
    <source>
        <dbReference type="SAM" id="MobiDB-lite"/>
    </source>
</evidence>
<feature type="region of interest" description="Disordered" evidence="1">
    <location>
        <begin position="19"/>
        <end position="43"/>
    </location>
</feature>
<reference evidence="2" key="1">
    <citation type="journal article" date="2022" name="Int. J. Mol. Sci.">
        <title>Draft Genome of Tanacetum Coccineum: Genomic Comparison of Closely Related Tanacetum-Family Plants.</title>
        <authorList>
            <person name="Yamashiro T."/>
            <person name="Shiraishi A."/>
            <person name="Nakayama K."/>
            <person name="Satake H."/>
        </authorList>
    </citation>
    <scope>NUCLEOTIDE SEQUENCE</scope>
</reference>
<keyword evidence="3" id="KW-1185">Reference proteome</keyword>
<comment type="caution">
    <text evidence="2">The sequence shown here is derived from an EMBL/GenBank/DDBJ whole genome shotgun (WGS) entry which is preliminary data.</text>
</comment>
<evidence type="ECO:0000313" key="3">
    <source>
        <dbReference type="Proteomes" id="UP001151760"/>
    </source>
</evidence>
<name>A0ABQ5CP28_9ASTR</name>
<organism evidence="2 3">
    <name type="scientific">Tanacetum coccineum</name>
    <dbReference type="NCBI Taxonomy" id="301880"/>
    <lineage>
        <taxon>Eukaryota</taxon>
        <taxon>Viridiplantae</taxon>
        <taxon>Streptophyta</taxon>
        <taxon>Embryophyta</taxon>
        <taxon>Tracheophyta</taxon>
        <taxon>Spermatophyta</taxon>
        <taxon>Magnoliopsida</taxon>
        <taxon>eudicotyledons</taxon>
        <taxon>Gunneridae</taxon>
        <taxon>Pentapetalae</taxon>
        <taxon>asterids</taxon>
        <taxon>campanulids</taxon>
        <taxon>Asterales</taxon>
        <taxon>Asteraceae</taxon>
        <taxon>Asteroideae</taxon>
        <taxon>Anthemideae</taxon>
        <taxon>Anthemidinae</taxon>
        <taxon>Tanacetum</taxon>
    </lineage>
</organism>
<evidence type="ECO:0000313" key="2">
    <source>
        <dbReference type="EMBL" id="GJT28613.1"/>
    </source>
</evidence>
<dbReference type="Proteomes" id="UP001151760">
    <property type="component" value="Unassembled WGS sequence"/>
</dbReference>